<dbReference type="InterPro" id="IPR013767">
    <property type="entry name" value="PAS_fold"/>
</dbReference>
<feature type="region of interest" description="Disordered" evidence="1">
    <location>
        <begin position="126"/>
        <end position="193"/>
    </location>
</feature>
<feature type="compositionally biased region" description="Basic residues" evidence="1">
    <location>
        <begin position="266"/>
        <end position="275"/>
    </location>
</feature>
<feature type="compositionally biased region" description="Basic and acidic residues" evidence="1">
    <location>
        <begin position="181"/>
        <end position="193"/>
    </location>
</feature>
<feature type="compositionally biased region" description="Basic and acidic residues" evidence="1">
    <location>
        <begin position="370"/>
        <end position="379"/>
    </location>
</feature>
<sequence length="479" mass="53389">MSSGSQGPPAGFFASFVEACSDPVVSVDRRGTVVYANPATEAVLGYDPAALRGRDLASLVASEAADGRARSVRERFTRVEGLDGRGSFSAPIRHADGHTVTCLLYTSLMALRDVYKRQHRRRVYRCLSRRGRGSRRRDVGDVPQPRRTRRPRDIRHRRRRDDRVRQPGVHRPHRLRAGGGPRRDPGDAQLRRDAGRVLRLAVVDPAGRRGVGGGDNRPAARRRAVPRPSDDRTSDRRRRRGDSVRRDPDGRDGTEGGDKPAETVPGHRRAARRPRPPPEPRRGVRAVERGRKRVRRRRPGGAVRHRRVRVHGRGDGDRGRRAPARRARRRGDGRVRGLTDVSGGRSGGDVQHAAVPLLRRRRRPGRHLRHLSERLRPEGARTGVGAVRARDQRGDGPHRRGRPRRAAPVREPAVPRVPRARRPRRDGPDARRRRPGGRLRGRRATGGARAPREAGGVPDDADAPDPGQADVRRPVLPAR</sequence>
<dbReference type="NCBIfam" id="TIGR00229">
    <property type="entry name" value="sensory_box"/>
    <property type="match status" value="1"/>
</dbReference>
<dbReference type="PROSITE" id="PS50112">
    <property type="entry name" value="PAS"/>
    <property type="match status" value="1"/>
</dbReference>
<gene>
    <name evidence="3" type="ORF">C466_10482</name>
</gene>
<proteinExistence type="predicted"/>
<dbReference type="GO" id="GO:0006355">
    <property type="term" value="P:regulation of DNA-templated transcription"/>
    <property type="evidence" value="ECO:0007669"/>
    <property type="project" value="InterPro"/>
</dbReference>
<evidence type="ECO:0000313" key="3">
    <source>
        <dbReference type="EMBL" id="ELZ52978.1"/>
    </source>
</evidence>
<evidence type="ECO:0000313" key="4">
    <source>
        <dbReference type="Proteomes" id="UP000011614"/>
    </source>
</evidence>
<dbReference type="InterPro" id="IPR035965">
    <property type="entry name" value="PAS-like_dom_sf"/>
</dbReference>
<feature type="compositionally biased region" description="Low complexity" evidence="1">
    <location>
        <begin position="445"/>
        <end position="469"/>
    </location>
</feature>
<reference evidence="3 4" key="2">
    <citation type="journal article" date="2014" name="PLoS Genet.">
        <title>Phylogenetically driven sequencing of extremely halophilic archaea reveals strategies for static and dynamic osmo-response.</title>
        <authorList>
            <person name="Becker E.A."/>
            <person name="Seitzer P.M."/>
            <person name="Tritt A."/>
            <person name="Larsen D."/>
            <person name="Krusor M."/>
            <person name="Yao A.I."/>
            <person name="Wu D."/>
            <person name="Madern D."/>
            <person name="Eisen J.A."/>
            <person name="Darling A.E."/>
            <person name="Facciotti M.T."/>
        </authorList>
    </citation>
    <scope>NUCLEOTIDE SEQUENCE [LARGE SCALE GENOMIC DNA]</scope>
    <source>
        <strain evidence="3 4">JCM 10118</strain>
    </source>
</reference>
<dbReference type="GO" id="GO:0016301">
    <property type="term" value="F:kinase activity"/>
    <property type="evidence" value="ECO:0007669"/>
    <property type="project" value="UniProtKB-KW"/>
</dbReference>
<dbReference type="Proteomes" id="UP000011614">
    <property type="component" value="Unassembled WGS sequence"/>
</dbReference>
<dbReference type="SMART" id="SM00091">
    <property type="entry name" value="PAS"/>
    <property type="match status" value="1"/>
</dbReference>
<keyword evidence="3" id="KW-0808">Transferase</keyword>
<accession>M0F0X1</accession>
<feature type="compositionally biased region" description="Basic residues" evidence="1">
    <location>
        <begin position="358"/>
        <end position="369"/>
    </location>
</feature>
<dbReference type="EMBL" id="AOJN01000049">
    <property type="protein sequence ID" value="ELZ52978.1"/>
    <property type="molecule type" value="Genomic_DNA"/>
</dbReference>
<dbReference type="AlphaFoldDB" id="M0F0X1"/>
<organism evidence="3 4">
    <name type="scientific">Halorubrum distributum JCM 10118</name>
    <dbReference type="NCBI Taxonomy" id="1227468"/>
    <lineage>
        <taxon>Archaea</taxon>
        <taxon>Methanobacteriati</taxon>
        <taxon>Methanobacteriota</taxon>
        <taxon>Stenosarchaea group</taxon>
        <taxon>Halobacteria</taxon>
        <taxon>Halobacteriales</taxon>
        <taxon>Haloferacaceae</taxon>
        <taxon>Halorubrum</taxon>
        <taxon>Halorubrum distributum group</taxon>
    </lineage>
</organism>
<feature type="region of interest" description="Disordered" evidence="1">
    <location>
        <begin position="205"/>
        <end position="479"/>
    </location>
</feature>
<dbReference type="SUPFAM" id="SSF55785">
    <property type="entry name" value="PYP-like sensor domain (PAS domain)"/>
    <property type="match status" value="1"/>
</dbReference>
<feature type="compositionally biased region" description="Basic residues" evidence="1">
    <location>
        <begin position="431"/>
        <end position="443"/>
    </location>
</feature>
<dbReference type="Pfam" id="PF00989">
    <property type="entry name" value="PAS"/>
    <property type="match status" value="1"/>
</dbReference>
<evidence type="ECO:0000259" key="2">
    <source>
        <dbReference type="PROSITE" id="PS50112"/>
    </source>
</evidence>
<protein>
    <submittedName>
        <fullName evidence="3">PAS/PAC sensor signal transduction histidine kinase</fullName>
    </submittedName>
</protein>
<evidence type="ECO:0000256" key="1">
    <source>
        <dbReference type="SAM" id="MobiDB-lite"/>
    </source>
</evidence>
<feature type="domain" description="PAS" evidence="2">
    <location>
        <begin position="13"/>
        <end position="63"/>
    </location>
</feature>
<reference evidence="4" key="1">
    <citation type="submission" date="2012-11" db="EMBL/GenBank/DDBJ databases">
        <authorList>
            <person name="Becker E.A."/>
            <person name="Seitzer P."/>
            <person name="Tritt A."/>
            <person name="Larsen D."/>
            <person name="Yao A."/>
            <person name="Wu D."/>
            <person name="Darling A."/>
            <person name="Eisen J.A."/>
            <person name="Facciotti M.T."/>
        </authorList>
    </citation>
    <scope>NUCLEOTIDE SEQUENCE [LARGE SCALE GENOMIC DNA]</scope>
    <source>
        <strain evidence="4">JCM 10118</strain>
    </source>
</reference>
<dbReference type="InterPro" id="IPR000014">
    <property type="entry name" value="PAS"/>
</dbReference>
<feature type="compositionally biased region" description="Basic and acidic residues" evidence="1">
    <location>
        <begin position="388"/>
        <end position="398"/>
    </location>
</feature>
<feature type="compositionally biased region" description="Basic and acidic residues" evidence="1">
    <location>
        <begin position="276"/>
        <end position="289"/>
    </location>
</feature>
<dbReference type="CDD" id="cd00130">
    <property type="entry name" value="PAS"/>
    <property type="match status" value="1"/>
</dbReference>
<feature type="compositionally biased region" description="Basic residues" evidence="1">
    <location>
        <begin position="126"/>
        <end position="135"/>
    </location>
</feature>
<feature type="compositionally biased region" description="Basic residues" evidence="1">
    <location>
        <begin position="146"/>
        <end position="160"/>
    </location>
</feature>
<feature type="compositionally biased region" description="Basic and acidic residues" evidence="1">
    <location>
        <begin position="241"/>
        <end position="261"/>
    </location>
</feature>
<keyword evidence="3" id="KW-0418">Kinase</keyword>
<name>M0F0X1_9EURY</name>
<feature type="compositionally biased region" description="Basic residues" evidence="1">
    <location>
        <begin position="290"/>
        <end position="311"/>
    </location>
</feature>
<comment type="caution">
    <text evidence="3">The sequence shown here is derived from an EMBL/GenBank/DDBJ whole genome shotgun (WGS) entry which is preliminary data.</text>
</comment>
<dbReference type="Gene3D" id="3.30.450.20">
    <property type="entry name" value="PAS domain"/>
    <property type="match status" value="1"/>
</dbReference>